<name>A0ABP0H340_CLALP</name>
<keyword evidence="4" id="KW-0472">Membrane</keyword>
<comment type="caution">
    <text evidence="7">The sequence shown here is derived from an EMBL/GenBank/DDBJ whole genome shotgun (WGS) entry which is preliminary data.</text>
</comment>
<dbReference type="EMBL" id="CAWYQH010000174">
    <property type="protein sequence ID" value="CAK8697833.1"/>
    <property type="molecule type" value="Genomic_DNA"/>
</dbReference>
<evidence type="ECO:0000256" key="3">
    <source>
        <dbReference type="ARBA" id="ARBA00023034"/>
    </source>
</evidence>
<reference evidence="7 8" key="1">
    <citation type="submission" date="2024-02" db="EMBL/GenBank/DDBJ databases">
        <authorList>
            <person name="Daric V."/>
            <person name="Darras S."/>
        </authorList>
    </citation>
    <scope>NUCLEOTIDE SEQUENCE [LARGE SCALE GENOMIC DNA]</scope>
</reference>
<proteinExistence type="predicted"/>
<evidence type="ECO:0000256" key="1">
    <source>
        <dbReference type="ARBA" id="ARBA00004395"/>
    </source>
</evidence>
<feature type="domain" description="Conserved oligomeric Golgi complex subunit 5 N-terminal" evidence="5">
    <location>
        <begin position="23"/>
        <end position="145"/>
    </location>
</feature>
<evidence type="ECO:0000313" key="8">
    <source>
        <dbReference type="Proteomes" id="UP001642483"/>
    </source>
</evidence>
<dbReference type="Pfam" id="PF20649">
    <property type="entry name" value="COG5_C"/>
    <property type="match status" value="1"/>
</dbReference>
<evidence type="ECO:0000259" key="5">
    <source>
        <dbReference type="Pfam" id="PF10392"/>
    </source>
</evidence>
<keyword evidence="3" id="KW-0333">Golgi apparatus</keyword>
<dbReference type="InterPro" id="IPR048485">
    <property type="entry name" value="COG5_helical"/>
</dbReference>
<dbReference type="InterPro" id="IPR049176">
    <property type="entry name" value="COG5_N"/>
</dbReference>
<evidence type="ECO:0000256" key="2">
    <source>
        <dbReference type="ARBA" id="ARBA00020974"/>
    </source>
</evidence>
<feature type="domain" description="Conserved oligomeric Golgi complex subunit 5 helical" evidence="6">
    <location>
        <begin position="175"/>
        <end position="383"/>
    </location>
</feature>
<evidence type="ECO:0000259" key="6">
    <source>
        <dbReference type="Pfam" id="PF20649"/>
    </source>
</evidence>
<gene>
    <name evidence="7" type="ORF">CVLEPA_LOCUS31330</name>
</gene>
<comment type="subcellular location">
    <subcellularLocation>
        <location evidence="1">Golgi apparatus membrane</location>
        <topology evidence="1">Peripheral membrane protein</topology>
    </subcellularLocation>
</comment>
<protein>
    <recommendedName>
        <fullName evidence="2">Conserved oligomeric Golgi complex subunit 5</fullName>
    </recommendedName>
</protein>
<dbReference type="PANTHER" id="PTHR13228">
    <property type="entry name" value="CONSERVED OLIGOMERIC GOLGI COMPLEX COMPONENT 5"/>
    <property type="match status" value="1"/>
</dbReference>
<organism evidence="7 8">
    <name type="scientific">Clavelina lepadiformis</name>
    <name type="common">Light-bulb sea squirt</name>
    <name type="synonym">Ascidia lepadiformis</name>
    <dbReference type="NCBI Taxonomy" id="159417"/>
    <lineage>
        <taxon>Eukaryota</taxon>
        <taxon>Metazoa</taxon>
        <taxon>Chordata</taxon>
        <taxon>Tunicata</taxon>
        <taxon>Ascidiacea</taxon>
        <taxon>Aplousobranchia</taxon>
        <taxon>Clavelinidae</taxon>
        <taxon>Clavelina</taxon>
    </lineage>
</organism>
<keyword evidence="8" id="KW-1185">Reference proteome</keyword>
<dbReference type="PANTHER" id="PTHR13228:SF3">
    <property type="entry name" value="CONSERVED OLIGOMERIC GOLGI COMPLEX SUBUNIT 5"/>
    <property type="match status" value="1"/>
</dbReference>
<dbReference type="Pfam" id="PF10392">
    <property type="entry name" value="COG5_N"/>
    <property type="match status" value="1"/>
</dbReference>
<dbReference type="InterPro" id="IPR019465">
    <property type="entry name" value="Cog5"/>
</dbReference>
<accession>A0ABP0H340</accession>
<evidence type="ECO:0000256" key="4">
    <source>
        <dbReference type="ARBA" id="ARBA00023136"/>
    </source>
</evidence>
<sequence length="818" mass="91444">MEFNTASTEDVLQTFASDDVLADFLKEDFEVQSYTTQVIENSTISHRLAQLLEGISMLDKELQSQISSRHEDLLAQATGIESLEGVLSMMQSRINSLQSAVDRIRSKVGDPFHKIQARTTQLGRLQATCDLLRRIIRIQRLSKRLHGHLQGGLREITKAAQSLSELDFLSEGVDLSGIEILESDRTFIQRAKEEVTSQATRLLEQGIGSLNQTHTATALQVFYNLGCLQLPLNKGSDDAISNMKQSIKTALDTKSIVKNSSSSQSTKGPGKVVGLATSGNTALFRANLWQNLEVVMDQLATITNQVIHLHKVLAKKRDPVTHAQFLDELSKGGSEVQFVRRFWEALGMELRKELAACAKGCNFAKQAFEGEYPKLLRLYNDLWLKVTPYKDLLEGNLHDTKDALKKELSFIQSKQSSRVNGHEYSAEAALKNSLRDFETAYLQRSISRLFDPINLVFPSGGRNPPSNEELEAIVRTISSEISIASVDEGLAITVARNIVKTIQLFAVKSEQLVPTQGDASQVIGPPTSAQIRNVAVVNSLYSLQTNVLKLLKEQQLYPLVAVEMIRAACDELSLLMAAAVQPLVSSVADSIEAIIFTMHNEDFSQESDSRRENTFCSLYVKELRDFLSRVINDHFSRFLCQDFIMESLLPLGHRAIELFVRHASLVRPLGEGGKAKLAADFAQMESALSPLCRRVTDMGQSYRLLRAFRPLLFLADDAISESSFIGDIIPVSLILDFLFSRAPSDIRTPYETMDWSITKYSRWLDEHRSEKERLNMLRGAVENYVSSVRSRQGTKFASVYPLMVSLLQRGMEKHSLST</sequence>
<dbReference type="Proteomes" id="UP001642483">
    <property type="component" value="Unassembled WGS sequence"/>
</dbReference>
<evidence type="ECO:0000313" key="7">
    <source>
        <dbReference type="EMBL" id="CAK8697833.1"/>
    </source>
</evidence>